<keyword evidence="3" id="KW-1185">Reference proteome</keyword>
<keyword evidence="1" id="KW-0812">Transmembrane</keyword>
<keyword evidence="1" id="KW-1133">Transmembrane helix</keyword>
<dbReference type="Proteomes" id="UP000008493">
    <property type="component" value="Unassembled WGS sequence"/>
</dbReference>
<gene>
    <name evidence="2" type="ORF">AGABI1DRAFT_45744</name>
</gene>
<evidence type="ECO:0000256" key="1">
    <source>
        <dbReference type="SAM" id="Phobius"/>
    </source>
</evidence>
<dbReference type="OrthoDB" id="19344at2759"/>
<sequence length="51" mass="5361">MSLGVTSANLAVIQYATQLVHTYTHKVVGVLSIPMICMKSSGVVLMILGIA</sequence>
<protein>
    <submittedName>
        <fullName evidence="2">Uncharacterized protein</fullName>
    </submittedName>
</protein>
<keyword evidence="1" id="KW-0472">Membrane</keyword>
<dbReference type="GeneID" id="18829607"/>
<feature type="transmembrane region" description="Helical" evidence="1">
    <location>
        <begin position="27"/>
        <end position="50"/>
    </location>
</feature>
<dbReference type="HOGENOM" id="CLU_215057_0_0_1"/>
<dbReference type="AlphaFoldDB" id="K5VN77"/>
<dbReference type="EMBL" id="JH971407">
    <property type="protein sequence ID" value="EKM75914.1"/>
    <property type="molecule type" value="Genomic_DNA"/>
</dbReference>
<name>K5VN77_AGABU</name>
<evidence type="ECO:0000313" key="3">
    <source>
        <dbReference type="Proteomes" id="UP000008493"/>
    </source>
</evidence>
<proteinExistence type="predicted"/>
<dbReference type="OMA" id="MICMKSS"/>
<accession>K5VN77</accession>
<dbReference type="KEGG" id="abp:AGABI1DRAFT45744"/>
<evidence type="ECO:0000313" key="2">
    <source>
        <dbReference type="EMBL" id="EKM75914.1"/>
    </source>
</evidence>
<organism evidence="2 3">
    <name type="scientific">Agaricus bisporus var. burnettii (strain JB137-S8 / ATCC MYA-4627 / FGSC 10392)</name>
    <name type="common">White button mushroom</name>
    <dbReference type="NCBI Taxonomy" id="597362"/>
    <lineage>
        <taxon>Eukaryota</taxon>
        <taxon>Fungi</taxon>
        <taxon>Dikarya</taxon>
        <taxon>Basidiomycota</taxon>
        <taxon>Agaricomycotina</taxon>
        <taxon>Agaricomycetes</taxon>
        <taxon>Agaricomycetidae</taxon>
        <taxon>Agaricales</taxon>
        <taxon>Agaricineae</taxon>
        <taxon>Agaricaceae</taxon>
        <taxon>Agaricus</taxon>
    </lineage>
</organism>
<dbReference type="RefSeq" id="XP_007333425.1">
    <property type="nucleotide sequence ID" value="XM_007333363.1"/>
</dbReference>
<dbReference type="InParanoid" id="K5VN77"/>
<reference evidence="3" key="1">
    <citation type="journal article" date="2012" name="Proc. Natl. Acad. Sci. U.S.A.">
        <title>Genome sequence of the button mushroom Agaricus bisporus reveals mechanisms governing adaptation to a humic-rich ecological niche.</title>
        <authorList>
            <person name="Morin E."/>
            <person name="Kohler A."/>
            <person name="Baker A.R."/>
            <person name="Foulongne-Oriol M."/>
            <person name="Lombard V."/>
            <person name="Nagy L.G."/>
            <person name="Ohm R.A."/>
            <person name="Patyshakuliyeva A."/>
            <person name="Brun A."/>
            <person name="Aerts A.L."/>
            <person name="Bailey A.M."/>
            <person name="Billette C."/>
            <person name="Coutinho P.M."/>
            <person name="Deakin G."/>
            <person name="Doddapaneni H."/>
            <person name="Floudas D."/>
            <person name="Grimwood J."/>
            <person name="Hilden K."/>
            <person name="Kuees U."/>
            <person name="LaButti K.M."/>
            <person name="Lapidus A."/>
            <person name="Lindquist E.A."/>
            <person name="Lucas S.M."/>
            <person name="Murat C."/>
            <person name="Riley R.W."/>
            <person name="Salamov A.A."/>
            <person name="Schmutz J."/>
            <person name="Subramanian V."/>
            <person name="Woesten H.A.B."/>
            <person name="Xu J."/>
            <person name="Eastwood D.C."/>
            <person name="Foster G.D."/>
            <person name="Sonnenberg A.S."/>
            <person name="Cullen D."/>
            <person name="de Vries R.P."/>
            <person name="Lundell T."/>
            <person name="Hibbett D.S."/>
            <person name="Henrissat B."/>
            <person name="Burton K.S."/>
            <person name="Kerrigan R.W."/>
            <person name="Challen M.P."/>
            <person name="Grigoriev I.V."/>
            <person name="Martin F."/>
        </authorList>
    </citation>
    <scope>NUCLEOTIDE SEQUENCE [LARGE SCALE GENOMIC DNA]</scope>
    <source>
        <strain evidence="3">JB137-S8 / ATCC MYA-4627 / FGSC 10392</strain>
    </source>
</reference>